<evidence type="ECO:0000256" key="2">
    <source>
        <dbReference type="SAM" id="Phobius"/>
    </source>
</evidence>
<feature type="transmembrane region" description="Helical" evidence="2">
    <location>
        <begin position="48"/>
        <end position="71"/>
    </location>
</feature>
<feature type="domain" description="DUF7144" evidence="3">
    <location>
        <begin position="11"/>
        <end position="124"/>
    </location>
</feature>
<evidence type="ECO:0000256" key="1">
    <source>
        <dbReference type="SAM" id="MobiDB-lite"/>
    </source>
</evidence>
<dbReference type="InterPro" id="IPR055568">
    <property type="entry name" value="DUF7144"/>
</dbReference>
<organism evidence="4 5">
    <name type="scientific">Dactylosporangium aurantiacum</name>
    <dbReference type="NCBI Taxonomy" id="35754"/>
    <lineage>
        <taxon>Bacteria</taxon>
        <taxon>Bacillati</taxon>
        <taxon>Actinomycetota</taxon>
        <taxon>Actinomycetes</taxon>
        <taxon>Micromonosporales</taxon>
        <taxon>Micromonosporaceae</taxon>
        <taxon>Dactylosporangium</taxon>
    </lineage>
</organism>
<protein>
    <recommendedName>
        <fullName evidence="3">DUF7144 domain-containing protein</fullName>
    </recommendedName>
</protein>
<keyword evidence="2" id="KW-0472">Membrane</keyword>
<feature type="transmembrane region" description="Helical" evidence="2">
    <location>
        <begin position="7"/>
        <end position="28"/>
    </location>
</feature>
<evidence type="ECO:0000313" key="5">
    <source>
        <dbReference type="Proteomes" id="UP001058003"/>
    </source>
</evidence>
<dbReference type="KEGG" id="daur:Daura_04155"/>
<keyword evidence="5" id="KW-1185">Reference proteome</keyword>
<dbReference type="Proteomes" id="UP001058003">
    <property type="component" value="Chromosome"/>
</dbReference>
<sequence>MTKSRTVWFGWVTFAAVMLVVLGLLNVLEGLVALLQNQVAFIDGDSLVVVNLTGWGILMLAFGGLLLAAGIGLLARNTVARVAAIVIVALHALIQVGTLGAYPVWSLLMISLSVVVLFALTVHWDDSLEPAATPMTTGTHRADREQPREFQPAADYRGYGSGIPMNSPTSPSHTGARAADAPSYGTGPTSGTGAGANVGPYPPGGPYTAGRPGATSRPNEGAHAAEQPSGRHGDVSASGEAPQPPRYGDTDRWADPHRRGAHAAPTSDHGII</sequence>
<name>A0A9Q9IG57_9ACTN</name>
<keyword evidence="2" id="KW-1133">Transmembrane helix</keyword>
<proteinExistence type="predicted"/>
<dbReference type="EMBL" id="CP073767">
    <property type="protein sequence ID" value="UWZ55442.1"/>
    <property type="molecule type" value="Genomic_DNA"/>
</dbReference>
<gene>
    <name evidence="4" type="ORF">Daura_04155</name>
</gene>
<evidence type="ECO:0000259" key="3">
    <source>
        <dbReference type="Pfam" id="PF23636"/>
    </source>
</evidence>
<feature type="compositionally biased region" description="Basic and acidic residues" evidence="1">
    <location>
        <begin position="248"/>
        <end position="258"/>
    </location>
</feature>
<accession>A0A9Q9IG57</accession>
<feature type="compositionally biased region" description="Polar residues" evidence="1">
    <location>
        <begin position="164"/>
        <end position="173"/>
    </location>
</feature>
<reference evidence="4" key="1">
    <citation type="submission" date="2021-04" db="EMBL/GenBank/DDBJ databases">
        <title>Dactylosporangium aurantiacum NRRL B-8018 full assembly.</title>
        <authorList>
            <person name="Hartkoorn R.C."/>
            <person name="Beaudoing E."/>
            <person name="Hot D."/>
        </authorList>
    </citation>
    <scope>NUCLEOTIDE SEQUENCE</scope>
    <source>
        <strain evidence="4">NRRL B-8018</strain>
    </source>
</reference>
<dbReference type="AlphaFoldDB" id="A0A9Q9IG57"/>
<feature type="transmembrane region" description="Helical" evidence="2">
    <location>
        <begin position="78"/>
        <end position="96"/>
    </location>
</feature>
<keyword evidence="2" id="KW-0812">Transmembrane</keyword>
<dbReference type="RefSeq" id="WP_052388424.1">
    <property type="nucleotide sequence ID" value="NZ_CP073767.1"/>
</dbReference>
<feature type="region of interest" description="Disordered" evidence="1">
    <location>
        <begin position="134"/>
        <end position="272"/>
    </location>
</feature>
<dbReference type="Pfam" id="PF23636">
    <property type="entry name" value="DUF7144"/>
    <property type="match status" value="1"/>
</dbReference>
<evidence type="ECO:0000313" key="4">
    <source>
        <dbReference type="EMBL" id="UWZ55442.1"/>
    </source>
</evidence>